<dbReference type="SUPFAM" id="SSF55174">
    <property type="entry name" value="Alpha-L RNA-binding motif"/>
    <property type="match status" value="1"/>
</dbReference>
<dbReference type="Gene3D" id="3.10.290.10">
    <property type="entry name" value="RNA-binding S4 domain"/>
    <property type="match status" value="1"/>
</dbReference>
<proteinExistence type="predicted"/>
<dbReference type="OrthoDB" id="9811532at2"/>
<feature type="region of interest" description="Disordered" evidence="2">
    <location>
        <begin position="94"/>
        <end position="129"/>
    </location>
</feature>
<name>A0A172Q9Y1_9STRE</name>
<gene>
    <name evidence="3" type="ORF">A0O21_09575</name>
</gene>
<sequence>MEYKLFTDYITLQALLKKAGLIQSGGAVKLFLEETTVLFNGQIEKRRGKKIRVGDVVTIPQDNITITIAEPDEAEKIKYEKEQEEKKRVADLVKTLNQKNKRRQKNTHKAANKKATSANSDKPVRFPGM</sequence>
<accession>A0A172Q9Y1</accession>
<dbReference type="CDD" id="cd00165">
    <property type="entry name" value="S4"/>
    <property type="match status" value="1"/>
</dbReference>
<dbReference type="PROSITE" id="PS50889">
    <property type="entry name" value="S4"/>
    <property type="match status" value="1"/>
</dbReference>
<dbReference type="KEGG" id="spat:A0O21_09575"/>
<evidence type="ECO:0000313" key="3">
    <source>
        <dbReference type="EMBL" id="AND80228.1"/>
    </source>
</evidence>
<evidence type="ECO:0000256" key="1">
    <source>
        <dbReference type="PROSITE-ProRule" id="PRU00182"/>
    </source>
</evidence>
<dbReference type="NCBIfam" id="TIGR02988">
    <property type="entry name" value="YaaA_near_RecF"/>
    <property type="match status" value="1"/>
</dbReference>
<reference evidence="3 4" key="1">
    <citation type="journal article" date="2016" name="Int. J. Syst. Evol. Microbiol.">
        <title>Streptococcuspantholopis sp. nov., isolated from faeces of the Tibetan antelope (Pantholops hodgsonii).</title>
        <authorList>
            <person name="Bai X."/>
            <person name="Xiong Y."/>
            <person name="Lu S."/>
            <person name="Jin D."/>
            <person name="Lai X."/>
            <person name="Yang J."/>
            <person name="Niu L."/>
            <person name="Hu S."/>
            <person name="Meng X."/>
            <person name="Pu J."/>
            <person name="Ye C."/>
            <person name="Xu J."/>
        </authorList>
    </citation>
    <scope>NUCLEOTIDE SEQUENCE [LARGE SCALE GENOMIC DNA]</scope>
    <source>
        <strain evidence="3 4">TA 26</strain>
    </source>
</reference>
<protein>
    <submittedName>
        <fullName evidence="3">Uncharacterized protein</fullName>
    </submittedName>
</protein>
<evidence type="ECO:0000313" key="4">
    <source>
        <dbReference type="Proteomes" id="UP000077317"/>
    </source>
</evidence>
<dbReference type="EMBL" id="CP014699">
    <property type="protein sequence ID" value="AND80228.1"/>
    <property type="molecule type" value="Genomic_DNA"/>
</dbReference>
<dbReference type="GO" id="GO:0003723">
    <property type="term" value="F:RNA binding"/>
    <property type="evidence" value="ECO:0007669"/>
    <property type="project" value="UniProtKB-KW"/>
</dbReference>
<dbReference type="STRING" id="1811193.A0O21_09575"/>
<dbReference type="Proteomes" id="UP000077317">
    <property type="component" value="Chromosome"/>
</dbReference>
<feature type="compositionally biased region" description="Basic residues" evidence="2">
    <location>
        <begin position="99"/>
        <end position="112"/>
    </location>
</feature>
<dbReference type="InterPro" id="IPR014330">
    <property type="entry name" value="RNA-bd_S4-rel_YaaA"/>
</dbReference>
<dbReference type="Pfam" id="PF13275">
    <property type="entry name" value="S4_2"/>
    <property type="match status" value="1"/>
</dbReference>
<dbReference type="AlphaFoldDB" id="A0A172Q9Y1"/>
<dbReference type="RefSeq" id="WP_067064644.1">
    <property type="nucleotide sequence ID" value="NZ_CP014699.1"/>
</dbReference>
<keyword evidence="1" id="KW-0694">RNA-binding</keyword>
<dbReference type="InterPro" id="IPR036986">
    <property type="entry name" value="S4_RNA-bd_sf"/>
</dbReference>
<keyword evidence="4" id="KW-1185">Reference proteome</keyword>
<evidence type="ECO:0000256" key="2">
    <source>
        <dbReference type="SAM" id="MobiDB-lite"/>
    </source>
</evidence>
<reference evidence="4" key="2">
    <citation type="submission" date="2016-03" db="EMBL/GenBank/DDBJ databases">
        <title>Streptococcus antelopensis sp. nov., isolated from the feces of the Tibetan antelope (Pantholops hodgsonii) in Hoh Xil National Nature Reserve, Qinghai, China.</title>
        <authorList>
            <person name="Bai X."/>
        </authorList>
    </citation>
    <scope>NUCLEOTIDE SEQUENCE [LARGE SCALE GENOMIC DNA]</scope>
    <source>
        <strain evidence="4">TA 26</strain>
    </source>
</reference>
<organism evidence="3 4">
    <name type="scientific">Streptococcus pantholopis</name>
    <dbReference type="NCBI Taxonomy" id="1811193"/>
    <lineage>
        <taxon>Bacteria</taxon>
        <taxon>Bacillati</taxon>
        <taxon>Bacillota</taxon>
        <taxon>Bacilli</taxon>
        <taxon>Lactobacillales</taxon>
        <taxon>Streptococcaceae</taxon>
        <taxon>Streptococcus</taxon>
    </lineage>
</organism>